<evidence type="ECO:0000313" key="8">
    <source>
        <dbReference type="Proteomes" id="UP000264800"/>
    </source>
</evidence>
<dbReference type="Pfam" id="PF07686">
    <property type="entry name" value="V-set"/>
    <property type="match status" value="1"/>
</dbReference>
<feature type="compositionally biased region" description="Low complexity" evidence="4">
    <location>
        <begin position="367"/>
        <end position="379"/>
    </location>
</feature>
<dbReference type="InterPro" id="IPR013106">
    <property type="entry name" value="Ig_V-set"/>
</dbReference>
<organism evidence="7 8">
    <name type="scientific">Kryptolebias marmoratus</name>
    <name type="common">Mangrove killifish</name>
    <name type="synonym">Rivulus marmoratus</name>
    <dbReference type="NCBI Taxonomy" id="37003"/>
    <lineage>
        <taxon>Eukaryota</taxon>
        <taxon>Metazoa</taxon>
        <taxon>Chordata</taxon>
        <taxon>Craniata</taxon>
        <taxon>Vertebrata</taxon>
        <taxon>Euteleostomi</taxon>
        <taxon>Actinopterygii</taxon>
        <taxon>Neopterygii</taxon>
        <taxon>Teleostei</taxon>
        <taxon>Neoteleostei</taxon>
        <taxon>Acanthomorphata</taxon>
        <taxon>Ovalentaria</taxon>
        <taxon>Atherinomorphae</taxon>
        <taxon>Cyprinodontiformes</taxon>
        <taxon>Rivulidae</taxon>
        <taxon>Kryptolebias</taxon>
    </lineage>
</organism>
<dbReference type="STRING" id="37003.ENSKMAP00000025618"/>
<comment type="subcellular location">
    <subcellularLocation>
        <location evidence="1">Membrane</location>
    </subcellularLocation>
</comment>
<reference evidence="7" key="1">
    <citation type="submission" date="2025-08" db="UniProtKB">
        <authorList>
            <consortium name="Ensembl"/>
        </authorList>
    </citation>
    <scope>IDENTIFICATION</scope>
</reference>
<dbReference type="AlphaFoldDB" id="A0A3Q3B7M4"/>
<evidence type="ECO:0000313" key="7">
    <source>
        <dbReference type="Ensembl" id="ENSKMAP00000025618.1"/>
    </source>
</evidence>
<keyword evidence="3 5" id="KW-0472">Membrane</keyword>
<dbReference type="Gene3D" id="2.60.40.10">
    <property type="entry name" value="Immunoglobulins"/>
    <property type="match status" value="2"/>
</dbReference>
<dbReference type="InterPro" id="IPR013783">
    <property type="entry name" value="Ig-like_fold"/>
</dbReference>
<evidence type="ECO:0000256" key="3">
    <source>
        <dbReference type="ARBA" id="ARBA00023136"/>
    </source>
</evidence>
<dbReference type="GeneTree" id="ENSGT00720000109813"/>
<dbReference type="PANTHER" id="PTHR11860:SF87">
    <property type="entry name" value="CMRF35-LIKE MOLECULE 8"/>
    <property type="match status" value="1"/>
</dbReference>
<sequence>KNNIMHLNSSYDVFTISLLVSTELTTFRKSTTTGQNLTFFCKYEENVENLTKFICKGEDETKCQPLANTTNTIINSRFLMKDNKTKKNITITVSKVTASDSGTYWCGAEKTDKQRSKIFTHRMSLTVGEFCSPEEPQENTGDDPNTNEIPEPTDVIFPATFPEQNSKTEDFTCKTITLNLNKISTNSSPKSNGKFTLIDTVCGFNLSISNVSSEDAGTYWCGLKKKAWKLPSWTHTNTTTYPAEDKQPVIVRGFLLMLLALVIMVIAIIAVYKRKDSFICFNTIVLNVVYFFIPSHQEYLYEEIPDVLPTSTTTAIYALADFPTNTPDSLHYSTINFQHSSADEPDGEGLVLRPSSASCQYSVIKGSPSSTSFTDPSSRSTDEPIYSTVSKP</sequence>
<feature type="domain" description="Immunoglobulin" evidence="6">
    <location>
        <begin position="26"/>
        <end position="128"/>
    </location>
</feature>
<dbReference type="SUPFAM" id="SSF48726">
    <property type="entry name" value="Immunoglobulin"/>
    <property type="match status" value="2"/>
</dbReference>
<dbReference type="SMART" id="SM00409">
    <property type="entry name" value="IG"/>
    <property type="match status" value="2"/>
</dbReference>
<dbReference type="GO" id="GO:0005886">
    <property type="term" value="C:plasma membrane"/>
    <property type="evidence" value="ECO:0007669"/>
    <property type="project" value="TreeGrafter"/>
</dbReference>
<dbReference type="InterPro" id="IPR050671">
    <property type="entry name" value="CD300_family_receptors"/>
</dbReference>
<dbReference type="Proteomes" id="UP000264800">
    <property type="component" value="Unplaced"/>
</dbReference>
<accession>A0A3Q3B7M4</accession>
<evidence type="ECO:0000259" key="6">
    <source>
        <dbReference type="SMART" id="SM00409"/>
    </source>
</evidence>
<keyword evidence="5" id="KW-1133">Transmembrane helix</keyword>
<name>A0A3Q3B7M4_KRYMA</name>
<evidence type="ECO:0000256" key="4">
    <source>
        <dbReference type="SAM" id="MobiDB-lite"/>
    </source>
</evidence>
<evidence type="ECO:0000256" key="2">
    <source>
        <dbReference type="ARBA" id="ARBA00022692"/>
    </source>
</evidence>
<dbReference type="Ensembl" id="ENSKMAT00000025939.1">
    <property type="protein sequence ID" value="ENSKMAP00000025618.1"/>
    <property type="gene ID" value="ENSKMAG00000018974.1"/>
</dbReference>
<keyword evidence="8" id="KW-1185">Reference proteome</keyword>
<feature type="domain" description="Immunoglobulin" evidence="6">
    <location>
        <begin position="144"/>
        <end position="242"/>
    </location>
</feature>
<feature type="region of interest" description="Disordered" evidence="4">
    <location>
        <begin position="363"/>
        <end position="392"/>
    </location>
</feature>
<feature type="transmembrane region" description="Helical" evidence="5">
    <location>
        <begin position="249"/>
        <end position="272"/>
    </location>
</feature>
<dbReference type="OMA" id="QKHTTEH"/>
<evidence type="ECO:0000256" key="1">
    <source>
        <dbReference type="ARBA" id="ARBA00004370"/>
    </source>
</evidence>
<dbReference type="PANTHER" id="PTHR11860">
    <property type="entry name" value="POLYMERIC-IMMUNOGLOBULIN RECEPTOR"/>
    <property type="match status" value="1"/>
</dbReference>
<dbReference type="GO" id="GO:0004888">
    <property type="term" value="F:transmembrane signaling receptor activity"/>
    <property type="evidence" value="ECO:0007669"/>
    <property type="project" value="TreeGrafter"/>
</dbReference>
<dbReference type="InterPro" id="IPR036179">
    <property type="entry name" value="Ig-like_dom_sf"/>
</dbReference>
<reference evidence="7" key="2">
    <citation type="submission" date="2025-09" db="UniProtKB">
        <authorList>
            <consortium name="Ensembl"/>
        </authorList>
    </citation>
    <scope>IDENTIFICATION</scope>
</reference>
<dbReference type="InterPro" id="IPR003599">
    <property type="entry name" value="Ig_sub"/>
</dbReference>
<proteinExistence type="predicted"/>
<evidence type="ECO:0000256" key="5">
    <source>
        <dbReference type="SAM" id="Phobius"/>
    </source>
</evidence>
<protein>
    <recommendedName>
        <fullName evidence="6">Immunoglobulin domain-containing protein</fullName>
    </recommendedName>
</protein>
<keyword evidence="2 5" id="KW-0812">Transmembrane</keyword>